<dbReference type="AlphaFoldDB" id="X0XRK9"/>
<accession>X0XRK9</accession>
<name>X0XRK9_9ZZZZ</name>
<dbReference type="EMBL" id="BARS01059518">
    <property type="protein sequence ID" value="GAG45895.1"/>
    <property type="molecule type" value="Genomic_DNA"/>
</dbReference>
<gene>
    <name evidence="1" type="ORF">S01H1_86148</name>
</gene>
<comment type="caution">
    <text evidence="1">The sequence shown here is derived from an EMBL/GenBank/DDBJ whole genome shotgun (WGS) entry which is preliminary data.</text>
</comment>
<proteinExistence type="predicted"/>
<protein>
    <submittedName>
        <fullName evidence="1">Uncharacterized protein</fullName>
    </submittedName>
</protein>
<evidence type="ECO:0000313" key="1">
    <source>
        <dbReference type="EMBL" id="GAG45895.1"/>
    </source>
</evidence>
<reference evidence="1" key="1">
    <citation type="journal article" date="2014" name="Front. Microbiol.">
        <title>High frequency of phylogenetically diverse reductive dehalogenase-homologous genes in deep subseafloor sedimentary metagenomes.</title>
        <authorList>
            <person name="Kawai M."/>
            <person name="Futagami T."/>
            <person name="Toyoda A."/>
            <person name="Takaki Y."/>
            <person name="Nishi S."/>
            <person name="Hori S."/>
            <person name="Arai W."/>
            <person name="Tsubouchi T."/>
            <person name="Morono Y."/>
            <person name="Uchiyama I."/>
            <person name="Ito T."/>
            <person name="Fujiyama A."/>
            <person name="Inagaki F."/>
            <person name="Takami H."/>
        </authorList>
    </citation>
    <scope>NUCLEOTIDE SEQUENCE</scope>
    <source>
        <strain evidence="1">Expedition CK06-06</strain>
    </source>
</reference>
<sequence>KGWNIGFINALTAREYAEIDFGGQRFKEEVEPFSYYGVLRTL</sequence>
<feature type="non-terminal residue" evidence="1">
    <location>
        <position position="1"/>
    </location>
</feature>
<organism evidence="1">
    <name type="scientific">marine sediment metagenome</name>
    <dbReference type="NCBI Taxonomy" id="412755"/>
    <lineage>
        <taxon>unclassified sequences</taxon>
        <taxon>metagenomes</taxon>
        <taxon>ecological metagenomes</taxon>
    </lineage>
</organism>
<feature type="non-terminal residue" evidence="1">
    <location>
        <position position="42"/>
    </location>
</feature>